<sequence>MQRQPPQKEFKLVETYWTQRWIEWKERPLPLRVRHLKCKKVIEDVKIFVMNLCIGIQIGIVITSKLVQLISIIITLPLCSCFYYCKKLKEKLIFDSSASTDHGSAEQGISSPELDLNDYVLLLEGEAKLPNRILKNMCLQMNKEIRKGQNLQPKNLKDLLSKSRSNFKGVADFDSSQVSNCWTLPVVTLTAIAVALPNIENHRVDGLISSVSEGLSYANLVEESFSSKGDDVLNMKRAADFAWRSIELYRQWPDKDLRKLPLKGISGEETLQTLLDMAEKAAIEFQKTMTGSPKVLAANSMYKISQTIQKEYEGNKDAHTDGSSFEQLSIMIADILGACLSNLPRVIIWKCY</sequence>
<organism evidence="1 2">
    <name type="scientific">Vaccinium darrowii</name>
    <dbReference type="NCBI Taxonomy" id="229202"/>
    <lineage>
        <taxon>Eukaryota</taxon>
        <taxon>Viridiplantae</taxon>
        <taxon>Streptophyta</taxon>
        <taxon>Embryophyta</taxon>
        <taxon>Tracheophyta</taxon>
        <taxon>Spermatophyta</taxon>
        <taxon>Magnoliopsida</taxon>
        <taxon>eudicotyledons</taxon>
        <taxon>Gunneridae</taxon>
        <taxon>Pentapetalae</taxon>
        <taxon>asterids</taxon>
        <taxon>Ericales</taxon>
        <taxon>Ericaceae</taxon>
        <taxon>Vaccinioideae</taxon>
        <taxon>Vaccinieae</taxon>
        <taxon>Vaccinium</taxon>
    </lineage>
</organism>
<dbReference type="EMBL" id="CM037156">
    <property type="protein sequence ID" value="KAH7837481.1"/>
    <property type="molecule type" value="Genomic_DNA"/>
</dbReference>
<gene>
    <name evidence="1" type="ORF">Vadar_014383</name>
</gene>
<proteinExistence type="predicted"/>
<comment type="caution">
    <text evidence="1">The sequence shown here is derived from an EMBL/GenBank/DDBJ whole genome shotgun (WGS) entry which is preliminary data.</text>
</comment>
<evidence type="ECO:0000313" key="1">
    <source>
        <dbReference type="EMBL" id="KAH7837481.1"/>
    </source>
</evidence>
<reference evidence="1 2" key="1">
    <citation type="journal article" date="2021" name="Hortic Res">
        <title>High-quality reference genome and annotation aids understanding of berry development for evergreen blueberry (Vaccinium darrowii).</title>
        <authorList>
            <person name="Yu J."/>
            <person name="Hulse-Kemp A.M."/>
            <person name="Babiker E."/>
            <person name="Staton M."/>
        </authorList>
    </citation>
    <scope>NUCLEOTIDE SEQUENCE [LARGE SCALE GENOMIC DNA]</scope>
    <source>
        <strain evidence="2">cv. NJ 8807/NJ 8810</strain>
        <tissue evidence="1">Young leaf</tissue>
    </source>
</reference>
<dbReference type="Proteomes" id="UP000828048">
    <property type="component" value="Chromosome 6"/>
</dbReference>
<evidence type="ECO:0000313" key="2">
    <source>
        <dbReference type="Proteomes" id="UP000828048"/>
    </source>
</evidence>
<protein>
    <submittedName>
        <fullName evidence="1">Uncharacterized protein</fullName>
    </submittedName>
</protein>
<accession>A0ACB7XA92</accession>
<name>A0ACB7XA92_9ERIC</name>
<keyword evidence="2" id="KW-1185">Reference proteome</keyword>